<evidence type="ECO:0000313" key="14">
    <source>
        <dbReference type="EMBL" id="BAU19255.1"/>
    </source>
</evidence>
<feature type="transmembrane region" description="Helical" evidence="13">
    <location>
        <begin position="133"/>
        <end position="153"/>
    </location>
</feature>
<feature type="transmembrane region" description="Helical" evidence="13">
    <location>
        <begin position="196"/>
        <end position="216"/>
    </location>
</feature>
<feature type="transmembrane region" description="Helical" evidence="13">
    <location>
        <begin position="396"/>
        <end position="420"/>
    </location>
</feature>
<dbReference type="STRING" id="28131.BWX40_11715"/>
<dbReference type="PIRSF" id="PIRSF006446">
    <property type="entry name" value="Cyt_quinol_oxidase_1"/>
    <property type="match status" value="1"/>
</dbReference>
<evidence type="ECO:0000256" key="7">
    <source>
        <dbReference type="ARBA" id="ARBA00022692"/>
    </source>
</evidence>
<feature type="transmembrane region" description="Helical" evidence="13">
    <location>
        <begin position="101"/>
        <end position="126"/>
    </location>
</feature>
<accession>A0A0T7AQ40</accession>
<gene>
    <name evidence="14" type="ORF">PIOMA14_II_0751</name>
</gene>
<dbReference type="GO" id="GO:0005886">
    <property type="term" value="C:plasma membrane"/>
    <property type="evidence" value="ECO:0007669"/>
    <property type="project" value="UniProtKB-SubCell"/>
</dbReference>
<feature type="transmembrane region" description="Helical" evidence="13">
    <location>
        <begin position="62"/>
        <end position="81"/>
    </location>
</feature>
<dbReference type="GO" id="GO:0020037">
    <property type="term" value="F:heme binding"/>
    <property type="evidence" value="ECO:0007669"/>
    <property type="project" value="TreeGrafter"/>
</dbReference>
<keyword evidence="4 13" id="KW-1003">Cell membrane</keyword>
<keyword evidence="11 13" id="KW-0408">Iron</keyword>
<evidence type="ECO:0000256" key="13">
    <source>
        <dbReference type="PIRNR" id="PIRNR006446"/>
    </source>
</evidence>
<dbReference type="Proteomes" id="UP000217431">
    <property type="component" value="Chromosome II"/>
</dbReference>
<dbReference type="GO" id="GO:0046872">
    <property type="term" value="F:metal ion binding"/>
    <property type="evidence" value="ECO:0007669"/>
    <property type="project" value="UniProtKB-UniRule"/>
</dbReference>
<feature type="transmembrane region" description="Helical" evidence="13">
    <location>
        <begin position="474"/>
        <end position="496"/>
    </location>
</feature>
<comment type="subcellular location">
    <subcellularLocation>
        <location evidence="1">Cell inner membrane</location>
        <topology evidence="1">Multi-pass membrane protein</topology>
    </subcellularLocation>
</comment>
<evidence type="ECO:0000256" key="10">
    <source>
        <dbReference type="ARBA" id="ARBA00022989"/>
    </source>
</evidence>
<evidence type="ECO:0000256" key="2">
    <source>
        <dbReference type="ARBA" id="ARBA00009819"/>
    </source>
</evidence>
<keyword evidence="7 13" id="KW-0812">Transmembrane</keyword>
<dbReference type="PANTHER" id="PTHR30365">
    <property type="entry name" value="CYTOCHROME D UBIQUINOL OXIDASE"/>
    <property type="match status" value="1"/>
</dbReference>
<name>A0A0T7AQ40_PREIN</name>
<protein>
    <submittedName>
        <fullName evidence="14">Cytochrome D ubiquinol oxidase subunit I</fullName>
    </submittedName>
</protein>
<feature type="transmembrane region" description="Helical" evidence="13">
    <location>
        <begin position="20"/>
        <end position="41"/>
    </location>
</feature>
<keyword evidence="6 13" id="KW-0349">Heme</keyword>
<reference evidence="14 15" key="1">
    <citation type="journal article" date="2016" name="DNA Res.">
        <title>The complete genome sequencing of Prevotella intermedia strain OMA14 and a subsequent fine-scale, intra-species genomic comparison reveal an unusual amplification of conjugative and mobile transposons and identify a novel Prevotella-lineage-specific repeat.</title>
        <authorList>
            <person name="Naito M."/>
            <person name="Ogura Y."/>
            <person name="Itoh T."/>
            <person name="Shoji M."/>
            <person name="Okamoto M."/>
            <person name="Hayashi T."/>
            <person name="Nakayama K."/>
        </authorList>
    </citation>
    <scope>NUCLEOTIDE SEQUENCE [LARGE SCALE GENOMIC DNA]</scope>
    <source>
        <strain evidence="14 15">OMA14</strain>
    </source>
</reference>
<organism evidence="14 15">
    <name type="scientific">Prevotella intermedia</name>
    <dbReference type="NCBI Taxonomy" id="28131"/>
    <lineage>
        <taxon>Bacteria</taxon>
        <taxon>Pseudomonadati</taxon>
        <taxon>Bacteroidota</taxon>
        <taxon>Bacteroidia</taxon>
        <taxon>Bacteroidales</taxon>
        <taxon>Prevotellaceae</taxon>
        <taxon>Prevotella</taxon>
    </lineage>
</organism>
<evidence type="ECO:0000256" key="6">
    <source>
        <dbReference type="ARBA" id="ARBA00022617"/>
    </source>
</evidence>
<evidence type="ECO:0000256" key="9">
    <source>
        <dbReference type="ARBA" id="ARBA00022982"/>
    </source>
</evidence>
<dbReference type="GO" id="GO:0019646">
    <property type="term" value="P:aerobic electron transport chain"/>
    <property type="evidence" value="ECO:0007669"/>
    <property type="project" value="InterPro"/>
</dbReference>
<keyword evidence="3 13" id="KW-0813">Transport</keyword>
<evidence type="ECO:0000256" key="4">
    <source>
        <dbReference type="ARBA" id="ARBA00022475"/>
    </source>
</evidence>
<dbReference type="GO" id="GO:0016682">
    <property type="term" value="F:oxidoreductase activity, acting on diphenols and related substances as donors, oxygen as acceptor"/>
    <property type="evidence" value="ECO:0007669"/>
    <property type="project" value="TreeGrafter"/>
</dbReference>
<dbReference type="InterPro" id="IPR002585">
    <property type="entry name" value="Cyt-d_ubiquinol_oxidase_su_1"/>
</dbReference>
<evidence type="ECO:0000256" key="3">
    <source>
        <dbReference type="ARBA" id="ARBA00022448"/>
    </source>
</evidence>
<dbReference type="EMBL" id="AP014598">
    <property type="protein sequence ID" value="BAU19255.1"/>
    <property type="molecule type" value="Genomic_DNA"/>
</dbReference>
<sequence>MGNLLLTIDPDVVNWSRAQFALTAIYHWLFVPLTLGLALIMAIMETYYYRTGEEFWKKTAQFWQRLFGINFAMGVATGIILEFEFGTNWSNYSWFVGDIFGAPLAIEGMLAFFMESTFVAVMFFGWKKVSRGFHLASTWLTGIGATISAWWILVANAWMQNPVGCEFNPDTMRNEMTSFWEVALSPMAVNKFTHTITSAWVLGAAFCVGVSCWYLLKKRHVEFARKSLKIGATVGLVSSLLTAMVGDESAYLVAKHQPMKLAAMEALYEGGKGEALTAVALVNPISQPDYMNATEPPMKIAVPNALSFLATRDFNGYVPGIRNIINGYTKDDGTVEPSLKEKMARGKQAIAALKAYRGGQKTEANIKTLKDNMKYFGYGYIKNADETVPPIGINFWAFRIMVGLGSLFILVFAIILFVVYRKDITRPRLLQLVGVALIPLAYIASECGWLVAEFGRQPWTIQDMLPTWAAVSDLNSGSVALTFFLFLFLFTAMLLVEISIMCKQIKKGPEL</sequence>
<keyword evidence="12 13" id="KW-0472">Membrane</keyword>
<feature type="transmembrane region" description="Helical" evidence="13">
    <location>
        <begin position="432"/>
        <end position="454"/>
    </location>
</feature>
<dbReference type="GO" id="GO:0070069">
    <property type="term" value="C:cytochrome complex"/>
    <property type="evidence" value="ECO:0007669"/>
    <property type="project" value="UniProtKB-UniRule"/>
</dbReference>
<comment type="similarity">
    <text evidence="2 13">Belongs to the cytochrome ubiquinol oxidase subunit 1 family.</text>
</comment>
<evidence type="ECO:0000256" key="12">
    <source>
        <dbReference type="ARBA" id="ARBA00023136"/>
    </source>
</evidence>
<evidence type="ECO:0000256" key="5">
    <source>
        <dbReference type="ARBA" id="ARBA00022519"/>
    </source>
</evidence>
<feature type="transmembrane region" description="Helical" evidence="13">
    <location>
        <begin position="228"/>
        <end position="246"/>
    </location>
</feature>
<evidence type="ECO:0000256" key="11">
    <source>
        <dbReference type="ARBA" id="ARBA00023004"/>
    </source>
</evidence>
<dbReference type="GO" id="GO:0009055">
    <property type="term" value="F:electron transfer activity"/>
    <property type="evidence" value="ECO:0007669"/>
    <property type="project" value="UniProtKB-UniRule"/>
</dbReference>
<keyword evidence="9 13" id="KW-0249">Electron transport</keyword>
<dbReference type="AlphaFoldDB" id="A0A0T7AQ40"/>
<dbReference type="RefSeq" id="WP_096409355.1">
    <property type="nucleotide sequence ID" value="NZ_AP014598.1"/>
</dbReference>
<keyword evidence="10 13" id="KW-1133">Transmembrane helix</keyword>
<keyword evidence="8 13" id="KW-0479">Metal-binding</keyword>
<dbReference type="PANTHER" id="PTHR30365:SF0">
    <property type="entry name" value="CYTOCHROME BD-I UBIQUINOL OXIDASE SUBUNIT 1"/>
    <property type="match status" value="1"/>
</dbReference>
<keyword evidence="5" id="KW-0997">Cell inner membrane</keyword>
<evidence type="ECO:0000256" key="8">
    <source>
        <dbReference type="ARBA" id="ARBA00022723"/>
    </source>
</evidence>
<dbReference type="Pfam" id="PF01654">
    <property type="entry name" value="Cyt_bd_oxida_I"/>
    <property type="match status" value="1"/>
</dbReference>
<evidence type="ECO:0000313" key="15">
    <source>
        <dbReference type="Proteomes" id="UP000217431"/>
    </source>
</evidence>
<proteinExistence type="inferred from homology"/>
<evidence type="ECO:0000256" key="1">
    <source>
        <dbReference type="ARBA" id="ARBA00004429"/>
    </source>
</evidence>